<dbReference type="InterPro" id="IPR003265">
    <property type="entry name" value="HhH-GPD_domain"/>
</dbReference>
<dbReference type="Pfam" id="PF00730">
    <property type="entry name" value="HhH-GPD"/>
    <property type="match status" value="1"/>
</dbReference>
<evidence type="ECO:0000256" key="11">
    <source>
        <dbReference type="ARBA" id="ARBA00023014"/>
    </source>
</evidence>
<keyword evidence="11" id="KW-0411">Iron-sulfur</keyword>
<protein>
    <recommendedName>
        <fullName evidence="5 14">Adenine DNA glycosylase</fullName>
        <ecNumber evidence="4 14">3.2.2.31</ecNumber>
    </recommendedName>
</protein>
<dbReference type="GO" id="GO:0000701">
    <property type="term" value="F:purine-specific mismatch base pair DNA N-glycosylase activity"/>
    <property type="evidence" value="ECO:0007669"/>
    <property type="project" value="UniProtKB-EC"/>
</dbReference>
<evidence type="ECO:0000256" key="10">
    <source>
        <dbReference type="ARBA" id="ARBA00023004"/>
    </source>
</evidence>
<dbReference type="CDD" id="cd00056">
    <property type="entry name" value="ENDO3c"/>
    <property type="match status" value="1"/>
</dbReference>
<dbReference type="Proteomes" id="UP000613266">
    <property type="component" value="Unassembled WGS sequence"/>
</dbReference>
<reference evidence="16" key="1">
    <citation type="submission" date="2020-12" db="EMBL/GenBank/DDBJ databases">
        <title>The genome sequence of Inhella sp. 1Y17.</title>
        <authorList>
            <person name="Liu Y."/>
        </authorList>
    </citation>
    <scope>NUCLEOTIDE SEQUENCE</scope>
    <source>
        <strain evidence="16">1Y17</strain>
    </source>
</reference>
<dbReference type="GO" id="GO:0006284">
    <property type="term" value="P:base-excision repair"/>
    <property type="evidence" value="ECO:0007669"/>
    <property type="project" value="UniProtKB-UniRule"/>
</dbReference>
<evidence type="ECO:0000256" key="7">
    <source>
        <dbReference type="ARBA" id="ARBA00022723"/>
    </source>
</evidence>
<dbReference type="Gene3D" id="3.90.79.10">
    <property type="entry name" value="Nucleoside Triphosphate Pyrophosphohydrolase"/>
    <property type="match status" value="1"/>
</dbReference>
<comment type="similarity">
    <text evidence="3 14">Belongs to the Nth/MutY family.</text>
</comment>
<evidence type="ECO:0000256" key="3">
    <source>
        <dbReference type="ARBA" id="ARBA00008343"/>
    </source>
</evidence>
<dbReference type="FunFam" id="1.10.340.30:FF:000002">
    <property type="entry name" value="Adenine DNA glycosylase"/>
    <property type="match status" value="1"/>
</dbReference>
<keyword evidence="10 14" id="KW-0408">Iron</keyword>
<evidence type="ECO:0000256" key="12">
    <source>
        <dbReference type="ARBA" id="ARBA00023204"/>
    </source>
</evidence>
<gene>
    <name evidence="16" type="primary">mutY</name>
    <name evidence="16" type="ORF">I7X39_22090</name>
</gene>
<comment type="catalytic activity">
    <reaction evidence="1 14">
        <text>Hydrolyzes free adenine bases from 7,8-dihydro-8-oxoguanine:adenine mismatched double-stranded DNA, leaving an apurinic site.</text>
        <dbReference type="EC" id="3.2.2.31"/>
    </reaction>
</comment>
<dbReference type="Pfam" id="PF14815">
    <property type="entry name" value="NUDIX_4"/>
    <property type="match status" value="1"/>
</dbReference>
<evidence type="ECO:0000256" key="6">
    <source>
        <dbReference type="ARBA" id="ARBA00022485"/>
    </source>
</evidence>
<keyword evidence="12" id="KW-0234">DNA repair</keyword>
<evidence type="ECO:0000256" key="14">
    <source>
        <dbReference type="RuleBase" id="RU365096"/>
    </source>
</evidence>
<dbReference type="GO" id="GO:0051539">
    <property type="term" value="F:4 iron, 4 sulfur cluster binding"/>
    <property type="evidence" value="ECO:0007669"/>
    <property type="project" value="UniProtKB-UniRule"/>
</dbReference>
<dbReference type="SMART" id="SM00478">
    <property type="entry name" value="ENDO3c"/>
    <property type="match status" value="1"/>
</dbReference>
<dbReference type="AlphaFoldDB" id="A0A931J7B6"/>
<keyword evidence="9" id="KW-0378">Hydrolase</keyword>
<comment type="caution">
    <text evidence="16">The sequence shown here is derived from an EMBL/GenBank/DDBJ whole genome shotgun (WGS) entry which is preliminary data.</text>
</comment>
<feature type="domain" description="HhH-GPD" evidence="15">
    <location>
        <begin position="38"/>
        <end position="189"/>
    </location>
</feature>
<dbReference type="NCBIfam" id="TIGR01084">
    <property type="entry name" value="mutY"/>
    <property type="match status" value="1"/>
</dbReference>
<dbReference type="Gene3D" id="1.10.340.30">
    <property type="entry name" value="Hypothetical protein, domain 2"/>
    <property type="match status" value="1"/>
</dbReference>
<dbReference type="GO" id="GO:0032357">
    <property type="term" value="F:oxidized purine DNA binding"/>
    <property type="evidence" value="ECO:0007669"/>
    <property type="project" value="TreeGrafter"/>
</dbReference>
<dbReference type="EMBL" id="JAEDAK010000026">
    <property type="protein sequence ID" value="MBH9579595.1"/>
    <property type="molecule type" value="Genomic_DNA"/>
</dbReference>
<dbReference type="GO" id="GO:0035485">
    <property type="term" value="F:adenine/guanine mispair binding"/>
    <property type="evidence" value="ECO:0007669"/>
    <property type="project" value="TreeGrafter"/>
</dbReference>
<dbReference type="PANTHER" id="PTHR42944">
    <property type="entry name" value="ADENINE DNA GLYCOSYLASE"/>
    <property type="match status" value="1"/>
</dbReference>
<evidence type="ECO:0000256" key="1">
    <source>
        <dbReference type="ARBA" id="ARBA00000843"/>
    </source>
</evidence>
<keyword evidence="8 14" id="KW-0227">DNA damage</keyword>
<dbReference type="InterPro" id="IPR015797">
    <property type="entry name" value="NUDIX_hydrolase-like_dom_sf"/>
</dbReference>
<sequence>MNTEFAPLLIAWQRRHGRHELPWSGSREPYRVWLSEVMLQQTQVATVRAYYARFLERFPDVHALAAAPLDAVLALWAGLGYYSRARNLHACAQAVAALGGFPRTAAELEQLPGIGRSTARAIAAFCFDERLSILDGNVKRVLARLLAFEQDTAQARAQRELWALADALVPTRAADMPAYTQGLMDLGSTLCTPRQPRCGECPVAVLCQAQTQGRQAELPVKSRRLTRGRREHWWLWLERAEDQALWLQQRPAKGVWAGLWTLPLFDSEPELQALLPGQALELLPRIEHALTHFDWVLHPRRARWPQGEPELPGRWVAREELPRYGLPAPLRKLLG</sequence>
<dbReference type="GO" id="GO:0006298">
    <property type="term" value="P:mismatch repair"/>
    <property type="evidence" value="ECO:0007669"/>
    <property type="project" value="TreeGrafter"/>
</dbReference>
<keyword evidence="17" id="KW-1185">Reference proteome</keyword>
<dbReference type="InterPro" id="IPR003651">
    <property type="entry name" value="Endonuclease3_FeS-loop_motif"/>
</dbReference>
<dbReference type="InterPro" id="IPR005760">
    <property type="entry name" value="A/G_AdeGlyc_MutY"/>
</dbReference>
<dbReference type="GO" id="GO:0046872">
    <property type="term" value="F:metal ion binding"/>
    <property type="evidence" value="ECO:0007669"/>
    <property type="project" value="UniProtKB-UniRule"/>
</dbReference>
<evidence type="ECO:0000256" key="8">
    <source>
        <dbReference type="ARBA" id="ARBA00022763"/>
    </source>
</evidence>
<keyword evidence="6" id="KW-0004">4Fe-4S</keyword>
<organism evidence="16 17">
    <name type="scientific">Inhella proteolytica</name>
    <dbReference type="NCBI Taxonomy" id="2795029"/>
    <lineage>
        <taxon>Bacteria</taxon>
        <taxon>Pseudomonadati</taxon>
        <taxon>Pseudomonadota</taxon>
        <taxon>Betaproteobacteria</taxon>
        <taxon>Burkholderiales</taxon>
        <taxon>Sphaerotilaceae</taxon>
        <taxon>Inhella</taxon>
    </lineage>
</organism>
<evidence type="ECO:0000313" key="17">
    <source>
        <dbReference type="Proteomes" id="UP000613266"/>
    </source>
</evidence>
<dbReference type="InterPro" id="IPR029119">
    <property type="entry name" value="MutY_C"/>
</dbReference>
<dbReference type="SUPFAM" id="SSF48150">
    <property type="entry name" value="DNA-glycosylase"/>
    <property type="match status" value="1"/>
</dbReference>
<name>A0A931J7B6_9BURK</name>
<keyword evidence="7" id="KW-0479">Metal-binding</keyword>
<evidence type="ECO:0000256" key="4">
    <source>
        <dbReference type="ARBA" id="ARBA00012045"/>
    </source>
</evidence>
<dbReference type="GO" id="GO:0034039">
    <property type="term" value="F:8-oxo-7,8-dihydroguanine DNA N-glycosylase activity"/>
    <property type="evidence" value="ECO:0007669"/>
    <property type="project" value="TreeGrafter"/>
</dbReference>
<accession>A0A931J7B6</accession>
<dbReference type="PANTHER" id="PTHR42944:SF1">
    <property type="entry name" value="ADENINE DNA GLYCOSYLASE"/>
    <property type="match status" value="1"/>
</dbReference>
<dbReference type="InterPro" id="IPR023170">
    <property type="entry name" value="HhH_base_excis_C"/>
</dbReference>
<dbReference type="InterPro" id="IPR000445">
    <property type="entry name" value="HhH_motif"/>
</dbReference>
<evidence type="ECO:0000256" key="5">
    <source>
        <dbReference type="ARBA" id="ARBA00022023"/>
    </source>
</evidence>
<dbReference type="RefSeq" id="WP_198113543.1">
    <property type="nucleotide sequence ID" value="NZ_JAEDAK010000026.1"/>
</dbReference>
<dbReference type="InterPro" id="IPR044298">
    <property type="entry name" value="MIG/MutY"/>
</dbReference>
<evidence type="ECO:0000256" key="2">
    <source>
        <dbReference type="ARBA" id="ARBA00002933"/>
    </source>
</evidence>
<dbReference type="EC" id="3.2.2.31" evidence="4 14"/>
<keyword evidence="13 14" id="KW-0326">Glycosidase</keyword>
<dbReference type="Pfam" id="PF10576">
    <property type="entry name" value="EndIII_4Fe-2S"/>
    <property type="match status" value="1"/>
</dbReference>
<comment type="cofactor">
    <cofactor evidence="14">
        <name>[4Fe-4S] cluster</name>
        <dbReference type="ChEBI" id="CHEBI:49883"/>
    </cofactor>
    <text evidence="14">Binds 1 [4Fe-4S] cluster.</text>
</comment>
<evidence type="ECO:0000256" key="9">
    <source>
        <dbReference type="ARBA" id="ARBA00022801"/>
    </source>
</evidence>
<dbReference type="InterPro" id="IPR011257">
    <property type="entry name" value="DNA_glycosylase"/>
</dbReference>
<dbReference type="Pfam" id="PF00633">
    <property type="entry name" value="HHH"/>
    <property type="match status" value="1"/>
</dbReference>
<evidence type="ECO:0000256" key="13">
    <source>
        <dbReference type="ARBA" id="ARBA00023295"/>
    </source>
</evidence>
<dbReference type="SUPFAM" id="SSF55811">
    <property type="entry name" value="Nudix"/>
    <property type="match status" value="1"/>
</dbReference>
<dbReference type="Gene3D" id="1.10.1670.10">
    <property type="entry name" value="Helix-hairpin-Helix base-excision DNA repair enzymes (C-terminal)"/>
    <property type="match status" value="1"/>
</dbReference>
<proteinExistence type="inferred from homology"/>
<evidence type="ECO:0000313" key="16">
    <source>
        <dbReference type="EMBL" id="MBH9579595.1"/>
    </source>
</evidence>
<dbReference type="CDD" id="cd03431">
    <property type="entry name" value="NUDIX_DNA_Glycosylase_C-MutY"/>
    <property type="match status" value="1"/>
</dbReference>
<comment type="function">
    <text evidence="2">Adenine glycosylase active on G-A mispairs. MutY also corrects error-prone DNA synthesis past GO lesions which are due to the oxidatively damaged form of guanine: 7,8-dihydro-8-oxoguanine (8-oxo-dGTP).</text>
</comment>
<evidence type="ECO:0000259" key="15">
    <source>
        <dbReference type="SMART" id="SM00478"/>
    </source>
</evidence>